<evidence type="ECO:0000313" key="4">
    <source>
        <dbReference type="Proteomes" id="UP001299970"/>
    </source>
</evidence>
<dbReference type="Pfam" id="PF07883">
    <property type="entry name" value="Cupin_2"/>
    <property type="match status" value="1"/>
</dbReference>
<accession>A0ABS9TEH1</accession>
<keyword evidence="4" id="KW-1185">Reference proteome</keyword>
<sequence>MATATFWKETDSTDLRHQEAIHEGIGTIVRKMFFREQSRLPIRFDIWELPPGASEGDHTHGGTGDDRPLEEIYYFLSGSGAMRIAGEEVAVTQGDAIMVPPGVDHGLYNTGTEPMRLFLIFGRPA</sequence>
<evidence type="ECO:0000256" key="1">
    <source>
        <dbReference type="ARBA" id="ARBA00022723"/>
    </source>
</evidence>
<comment type="caution">
    <text evidence="3">The sequence shown here is derived from an EMBL/GenBank/DDBJ whole genome shotgun (WGS) entry which is preliminary data.</text>
</comment>
<organism evidence="3 4">
    <name type="scientific">Pseudonocardia alaniniphila</name>
    <dbReference type="NCBI Taxonomy" id="75291"/>
    <lineage>
        <taxon>Bacteria</taxon>
        <taxon>Bacillati</taxon>
        <taxon>Actinomycetota</taxon>
        <taxon>Actinomycetes</taxon>
        <taxon>Pseudonocardiales</taxon>
        <taxon>Pseudonocardiaceae</taxon>
        <taxon>Pseudonocardia</taxon>
    </lineage>
</organism>
<dbReference type="EMBL" id="JAKXMK010000011">
    <property type="protein sequence ID" value="MCH6166893.1"/>
    <property type="molecule type" value="Genomic_DNA"/>
</dbReference>
<protein>
    <submittedName>
        <fullName evidence="3">Cupin domain-containing protein</fullName>
    </submittedName>
</protein>
<gene>
    <name evidence="3" type="ORF">MMF94_14485</name>
</gene>
<dbReference type="SUPFAM" id="SSF51182">
    <property type="entry name" value="RmlC-like cupins"/>
    <property type="match status" value="1"/>
</dbReference>
<evidence type="ECO:0000259" key="2">
    <source>
        <dbReference type="Pfam" id="PF07883"/>
    </source>
</evidence>
<feature type="domain" description="Cupin type-2" evidence="2">
    <location>
        <begin position="46"/>
        <end position="121"/>
    </location>
</feature>
<name>A0ABS9TEH1_9PSEU</name>
<evidence type="ECO:0000313" key="3">
    <source>
        <dbReference type="EMBL" id="MCH6166893.1"/>
    </source>
</evidence>
<dbReference type="PANTHER" id="PTHR35848:SF6">
    <property type="entry name" value="CUPIN TYPE-2 DOMAIN-CONTAINING PROTEIN"/>
    <property type="match status" value="1"/>
</dbReference>
<dbReference type="Proteomes" id="UP001299970">
    <property type="component" value="Unassembled WGS sequence"/>
</dbReference>
<dbReference type="InterPro" id="IPR013096">
    <property type="entry name" value="Cupin_2"/>
</dbReference>
<reference evidence="3 4" key="1">
    <citation type="submission" date="2022-03" db="EMBL/GenBank/DDBJ databases">
        <title>Pseudonocardia alaer sp. nov., a novel actinomycete isolated from reed forest soil.</title>
        <authorList>
            <person name="Wang L."/>
        </authorList>
    </citation>
    <scope>NUCLEOTIDE SEQUENCE [LARGE SCALE GENOMIC DNA]</scope>
    <source>
        <strain evidence="3 4">Y-16303</strain>
    </source>
</reference>
<dbReference type="InterPro" id="IPR051610">
    <property type="entry name" value="GPI/OXD"/>
</dbReference>
<dbReference type="RefSeq" id="WP_241036920.1">
    <property type="nucleotide sequence ID" value="NZ_BAAAJF010000036.1"/>
</dbReference>
<keyword evidence="1" id="KW-0479">Metal-binding</keyword>
<proteinExistence type="predicted"/>
<dbReference type="PANTHER" id="PTHR35848">
    <property type="entry name" value="OXALATE-BINDING PROTEIN"/>
    <property type="match status" value="1"/>
</dbReference>
<dbReference type="InterPro" id="IPR011051">
    <property type="entry name" value="RmlC_Cupin_sf"/>
</dbReference>
<dbReference type="InterPro" id="IPR014710">
    <property type="entry name" value="RmlC-like_jellyroll"/>
</dbReference>
<dbReference type="Gene3D" id="2.60.120.10">
    <property type="entry name" value="Jelly Rolls"/>
    <property type="match status" value="1"/>
</dbReference>